<feature type="transmembrane region" description="Helical" evidence="6">
    <location>
        <begin position="59"/>
        <end position="77"/>
    </location>
</feature>
<name>S7V2D8_DESML</name>
<dbReference type="PIRSF" id="PIRSF006483">
    <property type="entry name" value="Membrane_protein_YitT"/>
    <property type="match status" value="1"/>
</dbReference>
<evidence type="ECO:0000256" key="4">
    <source>
        <dbReference type="ARBA" id="ARBA00022989"/>
    </source>
</evidence>
<comment type="subcellular location">
    <subcellularLocation>
        <location evidence="1">Cell membrane</location>
        <topology evidence="1">Multi-pass membrane protein</topology>
    </subcellularLocation>
</comment>
<dbReference type="Gene3D" id="3.30.70.120">
    <property type="match status" value="1"/>
</dbReference>
<dbReference type="InterPro" id="IPR003740">
    <property type="entry name" value="YitT"/>
</dbReference>
<dbReference type="EMBL" id="ATHJ01000094">
    <property type="protein sequence ID" value="EPR38773.1"/>
    <property type="molecule type" value="Genomic_DNA"/>
</dbReference>
<comment type="caution">
    <text evidence="8">The sequence shown here is derived from an EMBL/GenBank/DDBJ whole genome shotgun (WGS) entry which is preliminary data.</text>
</comment>
<keyword evidence="9" id="KW-1185">Reference proteome</keyword>
<dbReference type="PANTHER" id="PTHR33545:SF5">
    <property type="entry name" value="UPF0750 MEMBRANE PROTEIN YITT"/>
    <property type="match status" value="1"/>
</dbReference>
<dbReference type="eggNOG" id="COG1284">
    <property type="taxonomic scope" value="Bacteria"/>
</dbReference>
<dbReference type="STRING" id="897.B2D07_04415"/>
<evidence type="ECO:0000313" key="9">
    <source>
        <dbReference type="Proteomes" id="UP000014977"/>
    </source>
</evidence>
<evidence type="ECO:0000313" key="8">
    <source>
        <dbReference type="EMBL" id="EPR38773.1"/>
    </source>
</evidence>
<evidence type="ECO:0000256" key="3">
    <source>
        <dbReference type="ARBA" id="ARBA00022692"/>
    </source>
</evidence>
<dbReference type="Proteomes" id="UP000014977">
    <property type="component" value="Unassembled WGS sequence"/>
</dbReference>
<feature type="transmembrane region" description="Helical" evidence="6">
    <location>
        <begin position="109"/>
        <end position="130"/>
    </location>
</feature>
<dbReference type="Pfam" id="PF10035">
    <property type="entry name" value="DUF2179"/>
    <property type="match status" value="1"/>
</dbReference>
<dbReference type="PANTHER" id="PTHR33545">
    <property type="entry name" value="UPF0750 MEMBRANE PROTEIN YITT-RELATED"/>
    <property type="match status" value="1"/>
</dbReference>
<dbReference type="InterPro" id="IPR019264">
    <property type="entry name" value="DUF2179"/>
</dbReference>
<feature type="transmembrane region" description="Helical" evidence="6">
    <location>
        <begin position="176"/>
        <end position="196"/>
    </location>
</feature>
<dbReference type="Pfam" id="PF02588">
    <property type="entry name" value="YitT_membrane"/>
    <property type="match status" value="1"/>
</dbReference>
<organism evidence="8 9">
    <name type="scientific">Desulfococcus multivorans DSM 2059</name>
    <dbReference type="NCBI Taxonomy" id="1121405"/>
    <lineage>
        <taxon>Bacteria</taxon>
        <taxon>Pseudomonadati</taxon>
        <taxon>Thermodesulfobacteriota</taxon>
        <taxon>Desulfobacteria</taxon>
        <taxon>Desulfobacterales</taxon>
        <taxon>Desulfococcaceae</taxon>
        <taxon>Desulfococcus</taxon>
    </lineage>
</organism>
<protein>
    <recommendedName>
        <fullName evidence="7">DUF2179 domain-containing protein</fullName>
    </recommendedName>
</protein>
<keyword evidence="2" id="KW-1003">Cell membrane</keyword>
<evidence type="ECO:0000256" key="5">
    <source>
        <dbReference type="ARBA" id="ARBA00023136"/>
    </source>
</evidence>
<evidence type="ECO:0000259" key="7">
    <source>
        <dbReference type="Pfam" id="PF10035"/>
    </source>
</evidence>
<reference evidence="8 9" key="1">
    <citation type="journal article" date="2013" name="Genome Announc.">
        <title>Draft genome sequences for three mercury-methylating, sulfate-reducing bacteria.</title>
        <authorList>
            <person name="Brown S.D."/>
            <person name="Hurt R.A.Jr."/>
            <person name="Gilmour C.C."/>
            <person name="Elias D.A."/>
        </authorList>
    </citation>
    <scope>NUCLEOTIDE SEQUENCE [LARGE SCALE GENOMIC DNA]</scope>
    <source>
        <strain evidence="8 9">DSM 2059</strain>
    </source>
</reference>
<dbReference type="OrthoDB" id="5401948at2"/>
<dbReference type="RefSeq" id="WP_020876845.1">
    <property type="nucleotide sequence ID" value="NZ_ATHJ01000094.1"/>
</dbReference>
<feature type="transmembrane region" description="Helical" evidence="6">
    <location>
        <begin position="151"/>
        <end position="170"/>
    </location>
</feature>
<accession>S7V2D8</accession>
<proteinExistence type="predicted"/>
<evidence type="ECO:0000256" key="2">
    <source>
        <dbReference type="ARBA" id="ARBA00022475"/>
    </source>
</evidence>
<feature type="domain" description="DUF2179" evidence="7">
    <location>
        <begin position="223"/>
        <end position="276"/>
    </location>
</feature>
<gene>
    <name evidence="8" type="ORF">dsmv_0183</name>
</gene>
<evidence type="ECO:0000256" key="1">
    <source>
        <dbReference type="ARBA" id="ARBA00004651"/>
    </source>
</evidence>
<dbReference type="CDD" id="cd16380">
    <property type="entry name" value="YitT_C"/>
    <property type="match status" value="1"/>
</dbReference>
<dbReference type="AlphaFoldDB" id="S7V2D8"/>
<evidence type="ECO:0000256" key="6">
    <source>
        <dbReference type="SAM" id="Phobius"/>
    </source>
</evidence>
<sequence>MNLKKYTYSPAWNLLLITLGSTLFSLGAKGIVVHHNFITGGIYGTSLLLYYKTEWLSPGIWYFLLNLPLFVVGWFYISRRFFLYSLYGVVALTLTSELITLDFGIQEQIYAAVAGGIICGAGSGIVLRSLGSGGGLDIVAVILNQKFNMGFGRLYLMFNAVLFSFVITYYNADIFIASVILVFITSVSLEHILSLFNQRKVIFIVSDKNEEISKVLIHDLNQGATFLKGRGVYSGRDKLLLMAITNNIQMKRVEEAVFNIDPNALFIVENSFTVIGSSFGGRKIY</sequence>
<dbReference type="InterPro" id="IPR051461">
    <property type="entry name" value="UPF0750_membrane"/>
</dbReference>
<keyword evidence="5 6" id="KW-0472">Membrane</keyword>
<dbReference type="GO" id="GO:0005886">
    <property type="term" value="C:plasma membrane"/>
    <property type="evidence" value="ECO:0007669"/>
    <property type="project" value="UniProtKB-SubCell"/>
</dbReference>
<feature type="transmembrane region" description="Helical" evidence="6">
    <location>
        <begin position="84"/>
        <end position="103"/>
    </location>
</feature>
<keyword evidence="4 6" id="KW-1133">Transmembrane helix</keyword>
<dbReference type="InterPro" id="IPR015867">
    <property type="entry name" value="N-reg_PII/ATP_PRibTrfase_C"/>
</dbReference>
<dbReference type="PATRIC" id="fig|1121405.3.peg.2553"/>
<keyword evidence="3 6" id="KW-0812">Transmembrane</keyword>